<gene>
    <name evidence="1" type="ORF">PtA15_3A821</name>
</gene>
<dbReference type="RefSeq" id="XP_053019005.1">
    <property type="nucleotide sequence ID" value="XM_053167827.1"/>
</dbReference>
<dbReference type="Proteomes" id="UP001164743">
    <property type="component" value="Chromosome 3A"/>
</dbReference>
<keyword evidence="2" id="KW-1185">Reference proteome</keyword>
<organism evidence="1 2">
    <name type="scientific">Puccinia triticina</name>
    <dbReference type="NCBI Taxonomy" id="208348"/>
    <lineage>
        <taxon>Eukaryota</taxon>
        <taxon>Fungi</taxon>
        <taxon>Dikarya</taxon>
        <taxon>Basidiomycota</taxon>
        <taxon>Pucciniomycotina</taxon>
        <taxon>Pucciniomycetes</taxon>
        <taxon>Pucciniales</taxon>
        <taxon>Pucciniaceae</taxon>
        <taxon>Puccinia</taxon>
    </lineage>
</organism>
<sequence>MHVSPNTSIVTLLDSFHLEIFSIISNNSRASNWYRKVVLTCSINKPLELENGTPSSPANQLLGAKGSALLSTNNWKLERINRPYPLPFLFWAWTLLQVALELAQGNEAADLATGKRTNTQICRLMIQGWLGKLTESKTASYLKILSTLACIRCDDLWLLRRPETWDVML</sequence>
<evidence type="ECO:0000313" key="2">
    <source>
        <dbReference type="Proteomes" id="UP001164743"/>
    </source>
</evidence>
<reference evidence="1" key="1">
    <citation type="submission" date="2022-10" db="EMBL/GenBank/DDBJ databases">
        <title>Puccinia triticina Genome sequencing and assembly.</title>
        <authorList>
            <person name="Li C."/>
        </authorList>
    </citation>
    <scope>NUCLEOTIDE SEQUENCE</scope>
    <source>
        <strain evidence="1">Pt15</strain>
    </source>
</reference>
<proteinExistence type="predicted"/>
<dbReference type="GeneID" id="77808722"/>
<accession>A0ABY7CI02</accession>
<name>A0ABY7CI02_9BASI</name>
<evidence type="ECO:0000313" key="1">
    <source>
        <dbReference type="EMBL" id="WAQ83450.1"/>
    </source>
</evidence>
<protein>
    <submittedName>
        <fullName evidence="1">Uncharacterized protein</fullName>
    </submittedName>
</protein>
<dbReference type="EMBL" id="CP110423">
    <property type="protein sequence ID" value="WAQ83450.1"/>
    <property type="molecule type" value="Genomic_DNA"/>
</dbReference>